<accession>E6U9W5</accession>
<keyword evidence="2" id="KW-1185">Reference proteome</keyword>
<reference evidence="1 2" key="1">
    <citation type="submission" date="2010-12" db="EMBL/GenBank/DDBJ databases">
        <title>Complete sequence of Ethanoligenens harbinense YUAN-3.</title>
        <authorList>
            <person name="Lucas S."/>
            <person name="Copeland A."/>
            <person name="Lapidus A."/>
            <person name="Cheng J.-F."/>
            <person name="Bruce D."/>
            <person name="Goodwin L."/>
            <person name="Pitluck S."/>
            <person name="Chertkov O."/>
            <person name="Misra M."/>
            <person name="Detter J.C."/>
            <person name="Han C."/>
            <person name="Tapia R."/>
            <person name="Land M."/>
            <person name="Hauser L."/>
            <person name="Jeffries C."/>
            <person name="Kyrpides N."/>
            <person name="Ivanova N."/>
            <person name="Mikhailova N."/>
            <person name="Wang A."/>
            <person name="Mouttaki H."/>
            <person name="He Z."/>
            <person name="Zhou J."/>
            <person name="Hemme C.L."/>
            <person name="Woyke T."/>
        </authorList>
    </citation>
    <scope>NUCLEOTIDE SEQUENCE [LARGE SCALE GENOMIC DNA]</scope>
    <source>
        <strain evidence="2">DSM 18485 / JCM 12961 / CGMCC 1.5033 / YUAN-3</strain>
    </source>
</reference>
<evidence type="ECO:0000313" key="1">
    <source>
        <dbReference type="EMBL" id="ADU26231.1"/>
    </source>
</evidence>
<evidence type="ECO:0000313" key="2">
    <source>
        <dbReference type="Proteomes" id="UP000001551"/>
    </source>
</evidence>
<dbReference type="EMBL" id="CP002400">
    <property type="protein sequence ID" value="ADU26231.1"/>
    <property type="molecule type" value="Genomic_DNA"/>
</dbReference>
<protein>
    <submittedName>
        <fullName evidence="1">Uncharacterized protein</fullName>
    </submittedName>
</protein>
<organism evidence="1 2">
    <name type="scientific">Ethanoligenens harbinense (strain DSM 18485 / JCM 12961 / CGMCC 1.5033 / YUAN-3)</name>
    <dbReference type="NCBI Taxonomy" id="663278"/>
    <lineage>
        <taxon>Bacteria</taxon>
        <taxon>Bacillati</taxon>
        <taxon>Bacillota</taxon>
        <taxon>Clostridia</taxon>
        <taxon>Eubacteriales</taxon>
        <taxon>Oscillospiraceae</taxon>
        <taxon>Ethanoligenens</taxon>
    </lineage>
</organism>
<sequence>MKTQKLNFRFHNPNTAEAAAGYILDILIEANKAKLEQAVQTAASSFEQQIRIQKSRSA</sequence>
<dbReference type="eggNOG" id="ENOG5033BYJ">
    <property type="taxonomic scope" value="Bacteria"/>
</dbReference>
<dbReference type="RefSeq" id="WP_013484601.1">
    <property type="nucleotide sequence ID" value="NC_014828.1"/>
</dbReference>
<name>E6U9W5_ETHHY</name>
<dbReference type="AlphaFoldDB" id="E6U9W5"/>
<dbReference type="Proteomes" id="UP000001551">
    <property type="component" value="Chromosome"/>
</dbReference>
<dbReference type="HOGENOM" id="CLU_208859_0_0_9"/>
<proteinExistence type="predicted"/>
<gene>
    <name evidence="1" type="ordered locus">Ethha_0662</name>
</gene>
<dbReference type="KEGG" id="eha:Ethha_0662"/>